<dbReference type="EMBL" id="LAZR01029260">
    <property type="protein sequence ID" value="KKL60110.1"/>
    <property type="molecule type" value="Genomic_DNA"/>
</dbReference>
<gene>
    <name evidence="1" type="ORF">LCGC14_2208600</name>
</gene>
<reference evidence="1" key="1">
    <citation type="journal article" date="2015" name="Nature">
        <title>Complex archaea that bridge the gap between prokaryotes and eukaryotes.</title>
        <authorList>
            <person name="Spang A."/>
            <person name="Saw J.H."/>
            <person name="Jorgensen S.L."/>
            <person name="Zaremba-Niedzwiedzka K."/>
            <person name="Martijn J."/>
            <person name="Lind A.E."/>
            <person name="van Eijk R."/>
            <person name="Schleper C."/>
            <person name="Guy L."/>
            <person name="Ettema T.J."/>
        </authorList>
    </citation>
    <scope>NUCLEOTIDE SEQUENCE</scope>
</reference>
<sequence length="89" mass="10364">MVTKMSTREALSLTPQEVWDREKSWSVYRDNHVRVWQAASGRCYGHTLYTLVTFDEMKRPTTVDCCTTCEPEQAEAFREVTDLRTRSIG</sequence>
<accession>A0A0F9FRU3</accession>
<organism evidence="1">
    <name type="scientific">marine sediment metagenome</name>
    <dbReference type="NCBI Taxonomy" id="412755"/>
    <lineage>
        <taxon>unclassified sequences</taxon>
        <taxon>metagenomes</taxon>
        <taxon>ecological metagenomes</taxon>
    </lineage>
</organism>
<comment type="caution">
    <text evidence="1">The sequence shown here is derived from an EMBL/GenBank/DDBJ whole genome shotgun (WGS) entry which is preliminary data.</text>
</comment>
<proteinExistence type="predicted"/>
<evidence type="ECO:0000313" key="1">
    <source>
        <dbReference type="EMBL" id="KKL60110.1"/>
    </source>
</evidence>
<dbReference type="AlphaFoldDB" id="A0A0F9FRU3"/>
<name>A0A0F9FRU3_9ZZZZ</name>
<protein>
    <submittedName>
        <fullName evidence="1">Uncharacterized protein</fullName>
    </submittedName>
</protein>